<feature type="domain" description="Isochorismatase-like" evidence="3">
    <location>
        <begin position="101"/>
        <end position="242"/>
    </location>
</feature>
<keyword evidence="5" id="KW-1185">Reference proteome</keyword>
<comment type="caution">
    <text evidence="4">The sequence shown here is derived from an EMBL/GenBank/DDBJ whole genome shotgun (WGS) entry which is preliminary data.</text>
</comment>
<evidence type="ECO:0000313" key="5">
    <source>
        <dbReference type="Proteomes" id="UP000305778"/>
    </source>
</evidence>
<keyword evidence="1 4" id="KW-0378">Hydrolase</keyword>
<feature type="region of interest" description="Disordered" evidence="2">
    <location>
        <begin position="1"/>
        <end position="22"/>
    </location>
</feature>
<feature type="compositionally biased region" description="Basic residues" evidence="2">
    <location>
        <begin position="1"/>
        <end position="20"/>
    </location>
</feature>
<proteinExistence type="predicted"/>
<dbReference type="PANTHER" id="PTHR43540:SF6">
    <property type="entry name" value="ISOCHORISMATASE-LIKE DOMAIN-CONTAINING PROTEIN"/>
    <property type="match status" value="1"/>
</dbReference>
<evidence type="ECO:0000256" key="2">
    <source>
        <dbReference type="SAM" id="MobiDB-lite"/>
    </source>
</evidence>
<evidence type="ECO:0000313" key="4">
    <source>
        <dbReference type="EMBL" id="TKA01175.1"/>
    </source>
</evidence>
<dbReference type="InterPro" id="IPR036380">
    <property type="entry name" value="Isochorismatase-like_sf"/>
</dbReference>
<dbReference type="InterPro" id="IPR050272">
    <property type="entry name" value="Isochorismatase-like_hydrls"/>
</dbReference>
<dbReference type="PANTHER" id="PTHR43540">
    <property type="entry name" value="PEROXYUREIDOACRYLATE/UREIDOACRYLATE AMIDOHYDROLASE-RELATED"/>
    <property type="match status" value="1"/>
</dbReference>
<dbReference type="AlphaFoldDB" id="A0A4U0SLJ8"/>
<dbReference type="EMBL" id="SUMC01000075">
    <property type="protein sequence ID" value="TKA01175.1"/>
    <property type="molecule type" value="Genomic_DNA"/>
</dbReference>
<protein>
    <submittedName>
        <fullName evidence="4">Cysteine hydrolase</fullName>
    </submittedName>
</protein>
<dbReference type="GO" id="GO:0016787">
    <property type="term" value="F:hydrolase activity"/>
    <property type="evidence" value="ECO:0007669"/>
    <property type="project" value="UniProtKB-KW"/>
</dbReference>
<dbReference type="Gene3D" id="3.40.50.850">
    <property type="entry name" value="Isochorismatase-like"/>
    <property type="match status" value="1"/>
</dbReference>
<evidence type="ECO:0000259" key="3">
    <source>
        <dbReference type="Pfam" id="PF00857"/>
    </source>
</evidence>
<dbReference type="Proteomes" id="UP000305778">
    <property type="component" value="Unassembled WGS sequence"/>
</dbReference>
<reference evidence="4 5" key="1">
    <citation type="submission" date="2019-04" db="EMBL/GenBank/DDBJ databases">
        <title>Streptomyces oryziradicis sp. nov., a novel actinomycete isolated from rhizosphere soil of rice (Oryza sativa L.).</title>
        <authorList>
            <person name="Li C."/>
        </authorList>
    </citation>
    <scope>NUCLEOTIDE SEQUENCE [LARGE SCALE GENOMIC DNA]</scope>
    <source>
        <strain evidence="4 5">NEAU-C40</strain>
    </source>
</reference>
<name>A0A4U0SLJ8_9ACTN</name>
<evidence type="ECO:0000256" key="1">
    <source>
        <dbReference type="ARBA" id="ARBA00022801"/>
    </source>
</evidence>
<dbReference type="Pfam" id="PF00857">
    <property type="entry name" value="Isochorismatase"/>
    <property type="match status" value="1"/>
</dbReference>
<sequence>MRGRRCRTQPHPVRHRRRRLPTASIHGRAKPMTIPSLQLPARYYRTYPVQAPLGYVEETLDLDLRRTAFLLVDVNGLGFDGDDPQPAPGLPPLYADQAKASHRIVLDHIAPAKRAAVQAGIPIVYLSNHLSPTLNEHSEWRNLSLRVHNIDVLQSWQEPNDILAYSEVIAPQPGDFLVKKQLYSGFFETQLDSLLRSLDIYNLITVGFDSRICLHTTVIDAMYRNYRVTVLRDAIGTSPLANGDDAETDDGKWADADAVRFIETNVGYTATSQQWIAACEAHVPGMPA</sequence>
<accession>A0A4U0SLJ8</accession>
<gene>
    <name evidence="4" type="ORF">FCI23_41060</name>
</gene>
<dbReference type="SUPFAM" id="SSF52499">
    <property type="entry name" value="Isochorismatase-like hydrolases"/>
    <property type="match status" value="1"/>
</dbReference>
<organism evidence="4 5">
    <name type="scientific">Actinacidiphila oryziradicis</name>
    <dbReference type="NCBI Taxonomy" id="2571141"/>
    <lineage>
        <taxon>Bacteria</taxon>
        <taxon>Bacillati</taxon>
        <taxon>Actinomycetota</taxon>
        <taxon>Actinomycetes</taxon>
        <taxon>Kitasatosporales</taxon>
        <taxon>Streptomycetaceae</taxon>
        <taxon>Actinacidiphila</taxon>
    </lineage>
</organism>
<dbReference type="InterPro" id="IPR000868">
    <property type="entry name" value="Isochorismatase-like_dom"/>
</dbReference>
<dbReference type="OrthoDB" id="9814140at2"/>